<dbReference type="PANTHER" id="PTHR43433">
    <property type="entry name" value="HYDROLASE, ALPHA/BETA FOLD FAMILY PROTEIN"/>
    <property type="match status" value="1"/>
</dbReference>
<gene>
    <name evidence="2" type="ORF">FIC87_04820</name>
</gene>
<dbReference type="InterPro" id="IPR050471">
    <property type="entry name" value="AB_hydrolase"/>
</dbReference>
<organism evidence="2 3">
    <name type="scientific">Eggerthella lenta</name>
    <name type="common">Eubacterium lentum</name>
    <dbReference type="NCBI Taxonomy" id="84112"/>
    <lineage>
        <taxon>Bacteria</taxon>
        <taxon>Bacillati</taxon>
        <taxon>Actinomycetota</taxon>
        <taxon>Coriobacteriia</taxon>
        <taxon>Eggerthellales</taxon>
        <taxon>Eggerthellaceae</taxon>
        <taxon>Eggerthella</taxon>
    </lineage>
</organism>
<evidence type="ECO:0000313" key="3">
    <source>
        <dbReference type="Proteomes" id="UP000312594"/>
    </source>
</evidence>
<name>A0A5C5C0K7_EGGLN</name>
<keyword evidence="2" id="KW-0378">Hydrolase</keyword>
<comment type="caution">
    <text evidence="2">The sequence shown here is derived from an EMBL/GenBank/DDBJ whole genome shotgun (WGS) entry which is preliminary data.</text>
</comment>
<accession>A0A5C5C0K7</accession>
<dbReference type="PRINTS" id="PR00111">
    <property type="entry name" value="ABHYDROLASE"/>
</dbReference>
<dbReference type="Proteomes" id="UP000312594">
    <property type="component" value="Unassembled WGS sequence"/>
</dbReference>
<dbReference type="InterPro" id="IPR029058">
    <property type="entry name" value="AB_hydrolase_fold"/>
</dbReference>
<dbReference type="AlphaFoldDB" id="A0A5C5C0K7"/>
<dbReference type="GO" id="GO:0004806">
    <property type="term" value="F:triacylglycerol lipase activity"/>
    <property type="evidence" value="ECO:0007669"/>
    <property type="project" value="TreeGrafter"/>
</dbReference>
<dbReference type="Pfam" id="PF00561">
    <property type="entry name" value="Abhydrolase_1"/>
    <property type="match status" value="1"/>
</dbReference>
<evidence type="ECO:0000313" key="2">
    <source>
        <dbReference type="EMBL" id="TNU92429.1"/>
    </source>
</evidence>
<reference evidence="2 3" key="1">
    <citation type="journal article" date="2005" name="Appl. Environ. Microbiol.">
        <title>Intestinal bacterial communities that produce active estrogen-like compounds enterodiol and enterolactone in humans.</title>
        <authorList>
            <person name="Clavel T."/>
            <person name="Henderson G."/>
            <person name="Alpert C.A."/>
            <person name="Philippe C."/>
            <person name="Rigottier-Gois L."/>
            <person name="Dore J."/>
            <person name="Blaut M."/>
        </authorList>
    </citation>
    <scope>NUCLEOTIDE SEQUENCE [LARGE SCALE GENOMIC DNA]</scope>
    <source>
        <strain evidence="2 3">SECO-MT75m2</strain>
    </source>
</reference>
<dbReference type="Gene3D" id="3.40.50.1820">
    <property type="entry name" value="alpha/beta hydrolase"/>
    <property type="match status" value="1"/>
</dbReference>
<evidence type="ECO:0000259" key="1">
    <source>
        <dbReference type="Pfam" id="PF00561"/>
    </source>
</evidence>
<dbReference type="SUPFAM" id="SSF53474">
    <property type="entry name" value="alpha/beta-Hydrolases"/>
    <property type="match status" value="1"/>
</dbReference>
<feature type="domain" description="AB hydrolase-1" evidence="1">
    <location>
        <begin position="15"/>
        <end position="147"/>
    </location>
</feature>
<proteinExistence type="predicted"/>
<dbReference type="EMBL" id="VEVP01000008">
    <property type="protein sequence ID" value="TNU92429.1"/>
    <property type="molecule type" value="Genomic_DNA"/>
</dbReference>
<sequence length="241" mass="26340">MDVDLHYREQGTGGPLILLHGNGEDGSYFEHQMDAFASRFRVIALDTRGHGRSPRGEAPFTIRQFADDLLAFMDGQGIERAHLLGFSDGGNIALVFALAHPERVGKLVLNGANLDGGGVKPSVQLPIVAGYRVASIFGRWSAQARRKAEMLGLMVNDPNIAPEELAELRVPTLVVAGARDMIKEEHTRLIARNIPGARLAFVEGDHFVAAGNPEEFNKVVRKFLTEGHSLQQEKVLCMHNA</sequence>
<dbReference type="PANTHER" id="PTHR43433:SF5">
    <property type="entry name" value="AB HYDROLASE-1 DOMAIN-CONTAINING PROTEIN"/>
    <property type="match status" value="1"/>
</dbReference>
<dbReference type="GO" id="GO:0046503">
    <property type="term" value="P:glycerolipid catabolic process"/>
    <property type="evidence" value="ECO:0007669"/>
    <property type="project" value="TreeGrafter"/>
</dbReference>
<dbReference type="InterPro" id="IPR000073">
    <property type="entry name" value="AB_hydrolase_1"/>
</dbReference>
<protein>
    <submittedName>
        <fullName evidence="2">Alpha/beta fold hydrolase</fullName>
    </submittedName>
</protein>
<dbReference type="RefSeq" id="WP_139912250.1">
    <property type="nucleotide sequence ID" value="NZ_VEVP01000008.1"/>
</dbReference>